<reference evidence="3 4" key="1">
    <citation type="submission" date="2016-11" db="EMBL/GenBank/DDBJ databases">
        <authorList>
            <person name="Jaros S."/>
            <person name="Januszkiewicz K."/>
            <person name="Wedrychowicz H."/>
        </authorList>
    </citation>
    <scope>NUCLEOTIDE SEQUENCE [LARGE SCALE GENOMIC DNA]</scope>
    <source>
        <strain evidence="3 4">DSM 14214</strain>
    </source>
</reference>
<evidence type="ECO:0000313" key="4">
    <source>
        <dbReference type="Proteomes" id="UP000183975"/>
    </source>
</evidence>
<organism evidence="3 4">
    <name type="scientific">Anaerotignum lactatifermentans DSM 14214</name>
    <dbReference type="NCBI Taxonomy" id="1121323"/>
    <lineage>
        <taxon>Bacteria</taxon>
        <taxon>Bacillati</taxon>
        <taxon>Bacillota</taxon>
        <taxon>Clostridia</taxon>
        <taxon>Lachnospirales</taxon>
        <taxon>Anaerotignaceae</taxon>
        <taxon>Anaerotignum</taxon>
    </lineage>
</organism>
<keyword evidence="4" id="KW-1185">Reference proteome</keyword>
<sequence>MTMTIQERIDAARKAQAQILDYTQEQVDKLVFEIAKVIYLNAEPLAKMAVEETRLGKYEDKIGKNTDTPTAFWAYLKDKKSVGVIREIPEEGIIEVAHPIGVIGAVTPATNPTVTPLCNAMHALKGKNALVITPAPRAEKTSTRTVELMREALVKCGAPADLIQIIEEITIEKSAELMEKCDLVIATGGPGLTKAAYSSGTPAYGVGPGNPPVILDRGYDLVDAAKKTFIAVGSDNGILCDGDNLMLYPQEEEKDFFKALRDEGVLIYEDKDDVEKFRAALFSNGKINSDLVGKDADVIARAAGFDIPAETKVLGLKIEGVGKEDIMCKEIMGPVVVLKDYDTFENAVEMAVRNMAEAGGIGHTAGLFTNDKEHIKYAGERIPVARLLVNQPTPDAWGPATNGLSPAVSEGCGTWGNNILAGNVDYIHMLNVSKIAMPLDVELPDGEKLFKD</sequence>
<keyword evidence="1" id="KW-0560">Oxidoreductase</keyword>
<evidence type="ECO:0000256" key="1">
    <source>
        <dbReference type="ARBA" id="ARBA00023002"/>
    </source>
</evidence>
<feature type="domain" description="Aldehyde dehydrogenase" evidence="2">
    <location>
        <begin position="324"/>
        <end position="394"/>
    </location>
</feature>
<dbReference type="GO" id="GO:0016620">
    <property type="term" value="F:oxidoreductase activity, acting on the aldehyde or oxo group of donors, NAD or NADP as acceptor"/>
    <property type="evidence" value="ECO:0007669"/>
    <property type="project" value="InterPro"/>
</dbReference>
<gene>
    <name evidence="3" type="ORF">SAMN02745138_02340</name>
</gene>
<dbReference type="Pfam" id="PF00171">
    <property type="entry name" value="Aldedh"/>
    <property type="match status" value="2"/>
</dbReference>
<protein>
    <submittedName>
        <fullName evidence="3">Succinate-semialdehyde dehydrogenase</fullName>
    </submittedName>
</protein>
<accession>A0A1M6VAY2</accession>
<dbReference type="Proteomes" id="UP000183975">
    <property type="component" value="Unassembled WGS sequence"/>
</dbReference>
<dbReference type="Gene3D" id="3.40.605.10">
    <property type="entry name" value="Aldehyde Dehydrogenase, Chain A, domain 1"/>
    <property type="match status" value="1"/>
</dbReference>
<dbReference type="AlphaFoldDB" id="A0A1M6VAY2"/>
<dbReference type="InterPro" id="IPR015590">
    <property type="entry name" value="Aldehyde_DH_dom"/>
</dbReference>
<dbReference type="EMBL" id="FRAH01000045">
    <property type="protein sequence ID" value="SHK78524.1"/>
    <property type="molecule type" value="Genomic_DNA"/>
</dbReference>
<feature type="domain" description="Aldehyde dehydrogenase" evidence="2">
    <location>
        <begin position="5"/>
        <end position="261"/>
    </location>
</feature>
<dbReference type="InterPro" id="IPR016163">
    <property type="entry name" value="Ald_DH_C"/>
</dbReference>
<evidence type="ECO:0000313" key="3">
    <source>
        <dbReference type="EMBL" id="SHK78524.1"/>
    </source>
</evidence>
<dbReference type="InterPro" id="IPR016162">
    <property type="entry name" value="Ald_DH_N"/>
</dbReference>
<name>A0A1M6VAY2_9FIRM</name>
<dbReference type="InterPro" id="IPR016161">
    <property type="entry name" value="Ald_DH/histidinol_DH"/>
</dbReference>
<dbReference type="PANTHER" id="PTHR11699">
    <property type="entry name" value="ALDEHYDE DEHYDROGENASE-RELATED"/>
    <property type="match status" value="1"/>
</dbReference>
<dbReference type="Gene3D" id="3.40.309.10">
    <property type="entry name" value="Aldehyde Dehydrogenase, Chain A, domain 2"/>
    <property type="match status" value="1"/>
</dbReference>
<proteinExistence type="predicted"/>
<dbReference type="RefSeq" id="WP_072852012.1">
    <property type="nucleotide sequence ID" value="NZ_FRAH01000045.1"/>
</dbReference>
<dbReference type="SUPFAM" id="SSF53720">
    <property type="entry name" value="ALDH-like"/>
    <property type="match status" value="1"/>
</dbReference>
<evidence type="ECO:0000259" key="2">
    <source>
        <dbReference type="Pfam" id="PF00171"/>
    </source>
</evidence>